<keyword evidence="4" id="KW-0067">ATP-binding</keyword>
<dbReference type="PATRIC" id="fig|1423731.3.peg.220"/>
<comment type="catalytic activity">
    <reaction evidence="4">
        <text>cytidine(34) in elongator tRNA(Met) + acetate + ATP = N(4)-acetylcytidine(34) in elongator tRNA(Met) + AMP + diphosphate</text>
        <dbReference type="Rhea" id="RHEA:58144"/>
        <dbReference type="Rhea" id="RHEA-COMP:10693"/>
        <dbReference type="Rhea" id="RHEA-COMP:10694"/>
        <dbReference type="ChEBI" id="CHEBI:30089"/>
        <dbReference type="ChEBI" id="CHEBI:30616"/>
        <dbReference type="ChEBI" id="CHEBI:33019"/>
        <dbReference type="ChEBI" id="CHEBI:74900"/>
        <dbReference type="ChEBI" id="CHEBI:82748"/>
        <dbReference type="ChEBI" id="CHEBI:456215"/>
    </reaction>
</comment>
<protein>
    <recommendedName>
        <fullName evidence="4">tRNA(Met) cytidine acetate ligase</fullName>
        <ecNumber evidence="4">6.3.4.-</ecNumber>
    </recommendedName>
</protein>
<dbReference type="GO" id="GO:0006400">
    <property type="term" value="P:tRNA modification"/>
    <property type="evidence" value="ECO:0007669"/>
    <property type="project" value="UniProtKB-UniRule"/>
</dbReference>
<gene>
    <name evidence="4" type="primary">tmcAL</name>
    <name evidence="5" type="ORF">FC81_GL000215</name>
</gene>
<dbReference type="GO" id="GO:0000049">
    <property type="term" value="F:tRNA binding"/>
    <property type="evidence" value="ECO:0007669"/>
    <property type="project" value="UniProtKB-KW"/>
</dbReference>
<dbReference type="STRING" id="1423731.FC81_GL000215"/>
<dbReference type="RefSeq" id="WP_057742166.1">
    <property type="nucleotide sequence ID" value="NZ_AZEF01000006.1"/>
</dbReference>
<sequence>MTVVGIIAEYNPFHNGHLYQLEQVREQFPTATIVVAMSGNFLERGEPACLDKWTRTRQALTAGVDVVVELPLAFCVQPADRFALGAVKILKEMGVEQLFFGAEHAEYDFNLMAEKTLNIHGDFSKYNESYAAAYQRAVYTQLGYSVDTPNDLLGLAYARANVRLNARFRLVPLQRIIAGHHDLILQKKQNIASASAIRKQLQARKIKDVKTYVPEITYKAIMKQPLISWNDFWPLLRYQIETSSLQKIRSLYGVGEGLEYRVKQQLEGLPEDATFDDWLKAVKSKRYTYTRLARLAVAILVQVTSGEVEEVEKNPYLRLLGFSFRGQCHLNKVKKSSCYPLITKITKDNKKSTLQLDYRAGNVYALATGVKQDLRHIPLRIH</sequence>
<dbReference type="GO" id="GO:0005737">
    <property type="term" value="C:cytoplasm"/>
    <property type="evidence" value="ECO:0007669"/>
    <property type="project" value="UniProtKB-SubCell"/>
</dbReference>
<keyword evidence="4" id="KW-0820">tRNA-binding</keyword>
<dbReference type="PANTHER" id="PTHR37825:SF1">
    <property type="entry name" value="TRNA(MET) CYTIDINE ACETATE LIGASE"/>
    <property type="match status" value="1"/>
</dbReference>
<name>A0A0R1M514_9LACO</name>
<dbReference type="NCBIfam" id="NF010191">
    <property type="entry name" value="PRK13670.1"/>
    <property type="match status" value="1"/>
</dbReference>
<feature type="binding site" evidence="4">
    <location>
        <begin position="7"/>
        <end position="20"/>
    </location>
    <ligand>
        <name>ATP</name>
        <dbReference type="ChEBI" id="CHEBI:30616"/>
    </ligand>
</feature>
<comment type="subcellular location">
    <subcellularLocation>
        <location evidence="4">Cytoplasm</location>
    </subcellularLocation>
</comment>
<comment type="function">
    <text evidence="4">Catalyzes the formation of N(4)-acetylcytidine (ac(4)C) at the wobble position of elongator tRNA(Met), using acetate and ATP as substrates. First activates an acetate ion to form acetyladenylate (Ac-AMP) and then transfers the acetyl group to tRNA to form ac(4)C34.</text>
</comment>
<dbReference type="InterPro" id="IPR004821">
    <property type="entry name" value="Cyt_trans-like"/>
</dbReference>
<organism evidence="5 6">
    <name type="scientific">Liquorilactobacillus capillatus DSM 19910</name>
    <dbReference type="NCBI Taxonomy" id="1423731"/>
    <lineage>
        <taxon>Bacteria</taxon>
        <taxon>Bacillati</taxon>
        <taxon>Bacillota</taxon>
        <taxon>Bacilli</taxon>
        <taxon>Lactobacillales</taxon>
        <taxon>Lactobacillaceae</taxon>
        <taxon>Liquorilactobacillus</taxon>
    </lineage>
</organism>
<evidence type="ECO:0000256" key="4">
    <source>
        <dbReference type="HAMAP-Rule" id="MF_01539"/>
    </source>
</evidence>
<comment type="similarity">
    <text evidence="4">Belongs to the TmcAL family.</text>
</comment>
<comment type="caution">
    <text evidence="5">The sequence shown here is derived from an EMBL/GenBank/DDBJ whole genome shotgun (WGS) entry which is preliminary data.</text>
</comment>
<proteinExistence type="inferred from homology"/>
<accession>A0A0R1M514</accession>
<dbReference type="InterPro" id="IPR014729">
    <property type="entry name" value="Rossmann-like_a/b/a_fold"/>
</dbReference>
<evidence type="ECO:0000256" key="3">
    <source>
        <dbReference type="ARBA" id="ARBA00022884"/>
    </source>
</evidence>
<dbReference type="PANTHER" id="PTHR37825">
    <property type="entry name" value="TRNA(MET) CYTIDINE ACETATE LIGASE"/>
    <property type="match status" value="1"/>
</dbReference>
<dbReference type="GO" id="GO:0005524">
    <property type="term" value="F:ATP binding"/>
    <property type="evidence" value="ECO:0007669"/>
    <property type="project" value="UniProtKB-KW"/>
</dbReference>
<dbReference type="HAMAP" id="MF_01539">
    <property type="entry name" value="TmcAL"/>
    <property type="match status" value="1"/>
</dbReference>
<keyword evidence="3 4" id="KW-0694">RNA-binding</keyword>
<dbReference type="Gene3D" id="3.40.50.620">
    <property type="entry name" value="HUPs"/>
    <property type="match status" value="1"/>
</dbReference>
<evidence type="ECO:0000313" key="5">
    <source>
        <dbReference type="EMBL" id="KRL03213.1"/>
    </source>
</evidence>
<evidence type="ECO:0000313" key="6">
    <source>
        <dbReference type="Proteomes" id="UP000051621"/>
    </source>
</evidence>
<dbReference type="AlphaFoldDB" id="A0A0R1M514"/>
<keyword evidence="2 4" id="KW-0819">tRNA processing</keyword>
<dbReference type="Pfam" id="PF05636">
    <property type="entry name" value="HIGH_NTase1"/>
    <property type="match status" value="1"/>
</dbReference>
<dbReference type="InterPro" id="IPR008513">
    <property type="entry name" value="tRNA(Met)_cyd_acetate_ligase"/>
</dbReference>
<dbReference type="Proteomes" id="UP000051621">
    <property type="component" value="Unassembled WGS sequence"/>
</dbReference>
<dbReference type="GO" id="GO:0016879">
    <property type="term" value="F:ligase activity, forming carbon-nitrogen bonds"/>
    <property type="evidence" value="ECO:0007669"/>
    <property type="project" value="UniProtKB-UniRule"/>
</dbReference>
<keyword evidence="4" id="KW-0547">Nucleotide-binding</keyword>
<dbReference type="EMBL" id="AZEF01000006">
    <property type="protein sequence ID" value="KRL03213.1"/>
    <property type="molecule type" value="Genomic_DNA"/>
</dbReference>
<keyword evidence="1 4" id="KW-0436">Ligase</keyword>
<dbReference type="EC" id="6.3.4.-" evidence="4"/>
<evidence type="ECO:0000256" key="2">
    <source>
        <dbReference type="ARBA" id="ARBA00022694"/>
    </source>
</evidence>
<evidence type="ECO:0000256" key="1">
    <source>
        <dbReference type="ARBA" id="ARBA00022598"/>
    </source>
</evidence>
<dbReference type="NCBIfam" id="TIGR00125">
    <property type="entry name" value="cyt_tran_rel"/>
    <property type="match status" value="1"/>
</dbReference>
<dbReference type="SUPFAM" id="SSF52374">
    <property type="entry name" value="Nucleotidylyl transferase"/>
    <property type="match status" value="1"/>
</dbReference>
<feature type="binding site" evidence="4">
    <location>
        <position position="150"/>
    </location>
    <ligand>
        <name>ATP</name>
        <dbReference type="ChEBI" id="CHEBI:30616"/>
    </ligand>
</feature>
<keyword evidence="6" id="KW-1185">Reference proteome</keyword>
<reference evidence="5 6" key="1">
    <citation type="journal article" date="2015" name="Genome Announc.">
        <title>Expanding the biotechnology potential of lactobacilli through comparative genomics of 213 strains and associated genera.</title>
        <authorList>
            <person name="Sun Z."/>
            <person name="Harris H.M."/>
            <person name="McCann A."/>
            <person name="Guo C."/>
            <person name="Argimon S."/>
            <person name="Zhang W."/>
            <person name="Yang X."/>
            <person name="Jeffery I.B."/>
            <person name="Cooney J.C."/>
            <person name="Kagawa T.F."/>
            <person name="Liu W."/>
            <person name="Song Y."/>
            <person name="Salvetti E."/>
            <person name="Wrobel A."/>
            <person name="Rasinkangas P."/>
            <person name="Parkhill J."/>
            <person name="Rea M.C."/>
            <person name="O'Sullivan O."/>
            <person name="Ritari J."/>
            <person name="Douillard F.P."/>
            <person name="Paul Ross R."/>
            <person name="Yang R."/>
            <person name="Briner A.E."/>
            <person name="Felis G.E."/>
            <person name="de Vos W.M."/>
            <person name="Barrangou R."/>
            <person name="Klaenhammer T.R."/>
            <person name="Caufield P.W."/>
            <person name="Cui Y."/>
            <person name="Zhang H."/>
            <person name="O'Toole P.W."/>
        </authorList>
    </citation>
    <scope>NUCLEOTIDE SEQUENCE [LARGE SCALE GENOMIC DNA]</scope>
    <source>
        <strain evidence="5 6">DSM 19910</strain>
    </source>
</reference>
<feature type="binding site" evidence="4">
    <location>
        <begin position="175"/>
        <end position="176"/>
    </location>
    <ligand>
        <name>ATP</name>
        <dbReference type="ChEBI" id="CHEBI:30616"/>
    </ligand>
</feature>
<dbReference type="OrthoDB" id="9769796at2"/>
<keyword evidence="4" id="KW-0963">Cytoplasm</keyword>
<feature type="binding site" evidence="4">
    <location>
        <position position="101"/>
    </location>
    <ligand>
        <name>ATP</name>
        <dbReference type="ChEBI" id="CHEBI:30616"/>
    </ligand>
</feature>